<comment type="caution">
    <text evidence="4">The sequence shown here is derived from an EMBL/GenBank/DDBJ whole genome shotgun (WGS) entry which is preliminary data.</text>
</comment>
<keyword evidence="2" id="KW-0732">Signal</keyword>
<dbReference type="Pfam" id="PF00560">
    <property type="entry name" value="LRR_1"/>
    <property type="match status" value="1"/>
</dbReference>
<dbReference type="Gene3D" id="3.80.10.10">
    <property type="entry name" value="Ribonuclease Inhibitor"/>
    <property type="match status" value="2"/>
</dbReference>
<dbReference type="Pfam" id="PF23598">
    <property type="entry name" value="LRR_14"/>
    <property type="match status" value="1"/>
</dbReference>
<feature type="chain" id="PRO_5045967137" evidence="2">
    <location>
        <begin position="20"/>
        <end position="295"/>
    </location>
</feature>
<dbReference type="InterPro" id="IPR055414">
    <property type="entry name" value="LRR_R13L4/SHOC2-like"/>
</dbReference>
<reference evidence="5" key="1">
    <citation type="journal article" date="2019" name="Int. J. Syst. Evol. Microbiol.">
        <title>The Global Catalogue of Microorganisms (GCM) 10K type strain sequencing project: providing services to taxonomists for standard genome sequencing and annotation.</title>
        <authorList>
            <consortium name="The Broad Institute Genomics Platform"/>
            <consortium name="The Broad Institute Genome Sequencing Center for Infectious Disease"/>
            <person name="Wu L."/>
            <person name="Ma J."/>
        </authorList>
    </citation>
    <scope>NUCLEOTIDE SEQUENCE [LARGE SCALE GENOMIC DNA]</scope>
    <source>
        <strain evidence="5">CCUG 50349</strain>
    </source>
</reference>
<evidence type="ECO:0000313" key="4">
    <source>
        <dbReference type="EMBL" id="MFC4738982.1"/>
    </source>
</evidence>
<keyword evidence="5" id="KW-1185">Reference proteome</keyword>
<evidence type="ECO:0000313" key="5">
    <source>
        <dbReference type="Proteomes" id="UP001595885"/>
    </source>
</evidence>
<dbReference type="InterPro" id="IPR032675">
    <property type="entry name" value="LRR_dom_sf"/>
</dbReference>
<dbReference type="InterPro" id="IPR001611">
    <property type="entry name" value="Leu-rich_rpt"/>
</dbReference>
<organism evidence="4 5">
    <name type="scientific">Flavobacterium ponti</name>
    <dbReference type="NCBI Taxonomy" id="665133"/>
    <lineage>
        <taxon>Bacteria</taxon>
        <taxon>Pseudomonadati</taxon>
        <taxon>Bacteroidota</taxon>
        <taxon>Flavobacteriia</taxon>
        <taxon>Flavobacteriales</taxon>
        <taxon>Flavobacteriaceae</taxon>
        <taxon>Flavobacterium</taxon>
    </lineage>
</organism>
<gene>
    <name evidence="4" type="ORF">ACFO3U_03155</name>
</gene>
<dbReference type="SUPFAM" id="SSF52058">
    <property type="entry name" value="L domain-like"/>
    <property type="match status" value="1"/>
</dbReference>
<protein>
    <submittedName>
        <fullName evidence="4">Two component regulator three Y domain protein</fullName>
    </submittedName>
</protein>
<feature type="domain" description="Disease resistance R13L4/SHOC-2-like LRR" evidence="3">
    <location>
        <begin position="148"/>
        <end position="252"/>
    </location>
</feature>
<name>A0ABV9P4G2_9FLAO</name>
<evidence type="ECO:0000259" key="3">
    <source>
        <dbReference type="Pfam" id="PF23598"/>
    </source>
</evidence>
<dbReference type="PROSITE" id="PS51450">
    <property type="entry name" value="LRR"/>
    <property type="match status" value="1"/>
</dbReference>
<dbReference type="RefSeq" id="WP_379738282.1">
    <property type="nucleotide sequence ID" value="NZ_JBHSGW010000002.1"/>
</dbReference>
<dbReference type="PANTHER" id="PTHR48064:SF6">
    <property type="entry name" value="RECEPTOR-LIKE PROTEIN KINASE 2"/>
    <property type="match status" value="1"/>
</dbReference>
<dbReference type="Proteomes" id="UP001595885">
    <property type="component" value="Unassembled WGS sequence"/>
</dbReference>
<accession>A0ABV9P4G2</accession>
<keyword evidence="1" id="KW-0677">Repeat</keyword>
<evidence type="ECO:0000256" key="2">
    <source>
        <dbReference type="SAM" id="SignalP"/>
    </source>
</evidence>
<dbReference type="InterPro" id="IPR053038">
    <property type="entry name" value="RLP_Defense"/>
</dbReference>
<sequence length="295" mass="32790">MRINNLLLAFLLVSSSIFASISDKEKQALIAFNQSTNGQNWTTKWNLNQPVETWYGVTIKNNKVVSISLVSNNLEGKIDGSIKDLMYLETFNVFKNKLNGEVPSEIFNLTNLKNLNLSFNSFSGKLPSNVGNAKSLISLEIFMNQLSGQLPESIGELQNLELLSLFNNSLTGELPQGLFRLNNLKELLLNSNSLSGELNANVANLTKLENLSLFDNKLSGTIPSLEKLTKLNALNLSLNNFRDFEDSSLVSLDRFKLQMYKGNSKEKVQLGEKATPIIVANKSIKENPVTLSIKE</sequence>
<proteinExistence type="predicted"/>
<feature type="signal peptide" evidence="2">
    <location>
        <begin position="1"/>
        <end position="19"/>
    </location>
</feature>
<dbReference type="PANTHER" id="PTHR48064">
    <property type="entry name" value="OS01G0750400 PROTEIN"/>
    <property type="match status" value="1"/>
</dbReference>
<dbReference type="EMBL" id="JBHSGW010000002">
    <property type="protein sequence ID" value="MFC4738982.1"/>
    <property type="molecule type" value="Genomic_DNA"/>
</dbReference>
<evidence type="ECO:0000256" key="1">
    <source>
        <dbReference type="ARBA" id="ARBA00022737"/>
    </source>
</evidence>